<dbReference type="PRINTS" id="PR01175">
    <property type="entry name" value="VNEBNERGLAND"/>
</dbReference>
<gene>
    <name evidence="8" type="ORF">E5288_WYG008214</name>
</gene>
<dbReference type="AlphaFoldDB" id="A0A6B0S068"/>
<protein>
    <recommendedName>
        <fullName evidence="7">Lipocalin/cytosolic fatty-acid binding domain-containing protein</fullName>
    </recommendedName>
</protein>
<accession>A0A6B0S068</accession>
<evidence type="ECO:0000256" key="3">
    <source>
        <dbReference type="ARBA" id="ARBA00022448"/>
    </source>
</evidence>
<dbReference type="Gene3D" id="2.40.128.20">
    <property type="match status" value="1"/>
</dbReference>
<keyword evidence="4" id="KW-0964">Secreted</keyword>
<keyword evidence="3" id="KW-0813">Transport</keyword>
<reference evidence="8" key="1">
    <citation type="submission" date="2019-10" db="EMBL/GenBank/DDBJ databases">
        <title>The sequence and de novo assembly of the wild yak genome.</title>
        <authorList>
            <person name="Liu Y."/>
        </authorList>
    </citation>
    <scope>NUCLEOTIDE SEQUENCE [LARGE SCALE GENOMIC DNA]</scope>
    <source>
        <strain evidence="8">WY2019</strain>
    </source>
</reference>
<evidence type="ECO:0000259" key="7">
    <source>
        <dbReference type="Pfam" id="PF00061"/>
    </source>
</evidence>
<feature type="region of interest" description="Disordered" evidence="6">
    <location>
        <begin position="269"/>
        <end position="288"/>
    </location>
</feature>
<dbReference type="InterPro" id="IPR002345">
    <property type="entry name" value="Lipocalin"/>
</dbReference>
<dbReference type="PANTHER" id="PTHR11430">
    <property type="entry name" value="LIPOCALIN"/>
    <property type="match status" value="1"/>
</dbReference>
<feature type="domain" description="Lipocalin/cytosolic fatty-acid binding" evidence="7">
    <location>
        <begin position="220"/>
        <end position="357"/>
    </location>
</feature>
<name>A0A6B0S068_9CETA</name>
<evidence type="ECO:0000256" key="2">
    <source>
        <dbReference type="ARBA" id="ARBA00006889"/>
    </source>
</evidence>
<dbReference type="SUPFAM" id="SSF50814">
    <property type="entry name" value="Lipocalins"/>
    <property type="match status" value="1"/>
</dbReference>
<dbReference type="InterPro" id="IPR012674">
    <property type="entry name" value="Calycin"/>
</dbReference>
<comment type="similarity">
    <text evidence="2">Belongs to the calycin superfamily. Lipocalin family.</text>
</comment>
<evidence type="ECO:0000256" key="5">
    <source>
        <dbReference type="ARBA" id="ARBA00022729"/>
    </source>
</evidence>
<dbReference type="PANTHER" id="PTHR11430:SF129">
    <property type="entry name" value="ODORANT-BINDING PROTEIN 2A-RELATED"/>
    <property type="match status" value="1"/>
</dbReference>
<dbReference type="CDD" id="cd19414">
    <property type="entry name" value="lipocalin_1_3_4_13-like"/>
    <property type="match status" value="1"/>
</dbReference>
<evidence type="ECO:0000256" key="4">
    <source>
        <dbReference type="ARBA" id="ARBA00022525"/>
    </source>
</evidence>
<dbReference type="InterPro" id="IPR002450">
    <property type="entry name" value="von_Ebner_gland"/>
</dbReference>
<comment type="caution">
    <text evidence="8">The sequence shown here is derived from an EMBL/GenBank/DDBJ whole genome shotgun (WGS) entry which is preliminary data.</text>
</comment>
<sequence length="417" mass="44892">MKLLFVLCSHVQADTDDAASSTCRMESNSEGLGCNPRDPAFVCPGSTDMWAASTGALEIALNQADMDDAASSTCRMESNSEGLGCNPRDPAFVCLGLHRHVGSQGTRGHSPRSRDTLQSGGAGHVLMQRRAASPWLRSVPCLSCSRCGVGAVPGPGVCGGDLVTDGGASSAGVPPTGSPGSWEPKAPEMKALLLPIALSLLAALRAQEPPSCPLEPQQIAGTWYVKAMVTDENLPKETRPRKVSPVTVTALGGGDLELTFTFLKEARCHEKRSRMQPTGEPGKYSSNGGKKQVHILELPVEGHYILYCEGQRQGKSFHVGKLIGRNPDVNPEALEAFKKFVQRKGFSLEDVFTPEQTGWRHGISIDFLLGKGYVVVHSQGRMDGTYFHMAMIIKRQRFLRSRGLARWVLVPNCAEPA</sequence>
<dbReference type="EMBL" id="VBQZ03000121">
    <property type="protein sequence ID" value="MXQ94841.1"/>
    <property type="molecule type" value="Genomic_DNA"/>
</dbReference>
<dbReference type="Pfam" id="PF00061">
    <property type="entry name" value="Lipocalin"/>
    <property type="match status" value="1"/>
</dbReference>
<dbReference type="InterPro" id="IPR000566">
    <property type="entry name" value="Lipocln_cytosolic_FA-bd_dom"/>
</dbReference>
<keyword evidence="5" id="KW-0732">Signal</keyword>
<evidence type="ECO:0000256" key="1">
    <source>
        <dbReference type="ARBA" id="ARBA00004613"/>
    </source>
</evidence>
<organism evidence="8 9">
    <name type="scientific">Bos mutus</name>
    <name type="common">wild yak</name>
    <dbReference type="NCBI Taxonomy" id="72004"/>
    <lineage>
        <taxon>Eukaryota</taxon>
        <taxon>Metazoa</taxon>
        <taxon>Chordata</taxon>
        <taxon>Craniata</taxon>
        <taxon>Vertebrata</taxon>
        <taxon>Euteleostomi</taxon>
        <taxon>Mammalia</taxon>
        <taxon>Eutheria</taxon>
        <taxon>Laurasiatheria</taxon>
        <taxon>Artiodactyla</taxon>
        <taxon>Ruminantia</taxon>
        <taxon>Pecora</taxon>
        <taxon>Bovidae</taxon>
        <taxon>Bovinae</taxon>
        <taxon>Bos</taxon>
    </lineage>
</organism>
<evidence type="ECO:0000313" key="9">
    <source>
        <dbReference type="Proteomes" id="UP000322234"/>
    </source>
</evidence>
<dbReference type="GO" id="GO:0005615">
    <property type="term" value="C:extracellular space"/>
    <property type="evidence" value="ECO:0007669"/>
    <property type="project" value="TreeGrafter"/>
</dbReference>
<keyword evidence="9" id="KW-1185">Reference proteome</keyword>
<evidence type="ECO:0000256" key="6">
    <source>
        <dbReference type="SAM" id="MobiDB-lite"/>
    </source>
</evidence>
<evidence type="ECO:0000313" key="8">
    <source>
        <dbReference type="EMBL" id="MXQ94841.1"/>
    </source>
</evidence>
<dbReference type="GO" id="GO:0036094">
    <property type="term" value="F:small molecule binding"/>
    <property type="evidence" value="ECO:0007669"/>
    <property type="project" value="InterPro"/>
</dbReference>
<dbReference type="Proteomes" id="UP000322234">
    <property type="component" value="Unassembled WGS sequence"/>
</dbReference>
<comment type="subcellular location">
    <subcellularLocation>
        <location evidence="1">Secreted</location>
    </subcellularLocation>
</comment>
<proteinExistence type="inferred from homology"/>